<dbReference type="Proteomes" id="UP000028826">
    <property type="component" value="Unassembled WGS sequence"/>
</dbReference>
<dbReference type="STRING" id="195105.CN97_13850"/>
<comment type="caution">
    <text evidence="1">The sequence shown here is derived from an EMBL/GenBank/DDBJ whole genome shotgun (WGS) entry which is preliminary data.</text>
</comment>
<name>A0A086Y8M0_9RHOB</name>
<dbReference type="AlphaFoldDB" id="A0A086Y8M0"/>
<protein>
    <submittedName>
        <fullName evidence="1">Uncharacterized protein</fullName>
    </submittedName>
</protein>
<evidence type="ECO:0000313" key="2">
    <source>
        <dbReference type="Proteomes" id="UP000028826"/>
    </source>
</evidence>
<sequence>MKSTVSALAAGAILLSSTVASFAGSVAAPIPEPEPVVVVGETGSMGGAGTIAAIAAAVAVVALIADDSSDSRRGTATTTN</sequence>
<gene>
    <name evidence="1" type="ORF">CN97_13850</name>
</gene>
<dbReference type="EMBL" id="JGYG01000003">
    <property type="protein sequence ID" value="KFI30620.1"/>
    <property type="molecule type" value="Genomic_DNA"/>
</dbReference>
<organism evidence="1 2">
    <name type="scientific">Haematobacter massiliensis</name>
    <dbReference type="NCBI Taxonomy" id="195105"/>
    <lineage>
        <taxon>Bacteria</taxon>
        <taxon>Pseudomonadati</taxon>
        <taxon>Pseudomonadota</taxon>
        <taxon>Alphaproteobacteria</taxon>
        <taxon>Rhodobacterales</taxon>
        <taxon>Paracoccaceae</taxon>
        <taxon>Haematobacter</taxon>
    </lineage>
</organism>
<accession>A0A086Y8M0</accession>
<proteinExistence type="predicted"/>
<keyword evidence="2" id="KW-1185">Reference proteome</keyword>
<evidence type="ECO:0000313" key="1">
    <source>
        <dbReference type="EMBL" id="KFI30620.1"/>
    </source>
</evidence>
<reference evidence="1 2" key="1">
    <citation type="submission" date="2014-03" db="EMBL/GenBank/DDBJ databases">
        <title>Genome of Haematobacter massiliensis CCUG 47968.</title>
        <authorList>
            <person name="Wang D."/>
            <person name="Wang G."/>
        </authorList>
    </citation>
    <scope>NUCLEOTIDE SEQUENCE [LARGE SCALE GENOMIC DNA]</scope>
    <source>
        <strain evidence="1 2">CCUG 47968</strain>
    </source>
</reference>